<feature type="transmembrane region" description="Helical" evidence="1">
    <location>
        <begin position="13"/>
        <end position="32"/>
    </location>
</feature>
<comment type="caution">
    <text evidence="2">The sequence shown here is derived from an EMBL/GenBank/DDBJ whole genome shotgun (WGS) entry which is preliminary data.</text>
</comment>
<proteinExistence type="predicted"/>
<evidence type="ECO:0000256" key="1">
    <source>
        <dbReference type="SAM" id="Phobius"/>
    </source>
</evidence>
<evidence type="ECO:0000313" key="3">
    <source>
        <dbReference type="Proteomes" id="UP001077788"/>
    </source>
</evidence>
<keyword evidence="1" id="KW-0472">Membrane</keyword>
<gene>
    <name evidence="2" type="ORF">OYG11_13245</name>
</gene>
<dbReference type="Proteomes" id="UP001077788">
    <property type="component" value="Unassembled WGS sequence"/>
</dbReference>
<organism evidence="2 3">
    <name type="scientific">Actinobacillus pleuropneumoniae</name>
    <name type="common">Haemophilus pleuropneumoniae</name>
    <dbReference type="NCBI Taxonomy" id="715"/>
    <lineage>
        <taxon>Bacteria</taxon>
        <taxon>Pseudomonadati</taxon>
        <taxon>Pseudomonadota</taxon>
        <taxon>Gammaproteobacteria</taxon>
        <taxon>Pasteurellales</taxon>
        <taxon>Pasteurellaceae</taxon>
        <taxon>Actinobacillus</taxon>
    </lineage>
</organism>
<dbReference type="AlphaFoldDB" id="A0A9Q4DKN1"/>
<evidence type="ECO:0000313" key="2">
    <source>
        <dbReference type="EMBL" id="MCY6525157.1"/>
    </source>
</evidence>
<reference evidence="2" key="1">
    <citation type="journal article" date="2021" name="Vet Sci">
        <title>O-Serogroups and Pathovirotypes of Escherichia coli Isolated from Post-Weaning Piglets Showing Diarrhoea and/or Oedema in South Korea.</title>
        <authorList>
            <person name="Byun J.W."/>
            <person name="Moon B.Y."/>
            <person name="Do K.H."/>
            <person name="Lee K."/>
            <person name="Lee H.Y."/>
            <person name="Kim W.I."/>
            <person name="So B."/>
            <person name="Lee W.K."/>
        </authorList>
    </citation>
    <scope>NUCLEOTIDE SEQUENCE</scope>
    <source>
        <strain evidence="2">84/14</strain>
    </source>
</reference>
<accession>A0A9Q4DKN1</accession>
<protein>
    <submittedName>
        <fullName evidence="2">Uncharacterized protein</fullName>
    </submittedName>
</protein>
<dbReference type="RefSeq" id="WP_267992606.1">
    <property type="nucleotide sequence ID" value="NZ_JAPQFC010001436.1"/>
</dbReference>
<name>A0A9Q4DKN1_ACTPL</name>
<keyword evidence="1" id="KW-1133">Transmembrane helix</keyword>
<feature type="non-terminal residue" evidence="2">
    <location>
        <position position="68"/>
    </location>
</feature>
<dbReference type="EMBL" id="JAPQFC010001436">
    <property type="protein sequence ID" value="MCY6525157.1"/>
    <property type="molecule type" value="Genomic_DNA"/>
</dbReference>
<sequence>MQVQPDFITHLKLVWHPMLIMSLLVLGIRFLQNVMDLLANMLDVLNEVIFFICFGLDMSRIYVSSCKC</sequence>
<keyword evidence="1" id="KW-0812">Transmembrane</keyword>
<reference evidence="2" key="2">
    <citation type="submission" date="2022-12" db="EMBL/GenBank/DDBJ databases">
        <authorList>
            <person name="Kardos G."/>
            <person name="Sarkozi R."/>
            <person name="Laczko L."/>
            <person name="Marton S."/>
            <person name="Makrai L."/>
            <person name="Banyai K."/>
            <person name="Fodor L."/>
        </authorList>
    </citation>
    <scope>NUCLEOTIDE SEQUENCE</scope>
    <source>
        <strain evidence="2">84/14</strain>
    </source>
</reference>
<feature type="transmembrane region" description="Helical" evidence="1">
    <location>
        <begin position="44"/>
        <end position="63"/>
    </location>
</feature>